<dbReference type="Ensembl" id="ENSMMNT00015031830.1">
    <property type="protein sequence ID" value="ENSMMNP00015028955.1"/>
    <property type="gene ID" value="ENSMMNG00015021124.1"/>
</dbReference>
<reference evidence="6" key="2">
    <citation type="submission" date="2025-09" db="UniProtKB">
        <authorList>
            <consortium name="Ensembl"/>
        </authorList>
    </citation>
    <scope>IDENTIFICATION</scope>
</reference>
<dbReference type="Gene3D" id="6.10.250.2190">
    <property type="match status" value="1"/>
</dbReference>
<dbReference type="Pfam" id="PF00214">
    <property type="entry name" value="Calc_CGRP_IAPP"/>
    <property type="match status" value="1"/>
</dbReference>
<protein>
    <submittedName>
        <fullName evidence="6">Calcitonin receptor-stimulating peptide 3-like</fullName>
    </submittedName>
</protein>
<dbReference type="PANTHER" id="PTHR10505:SF3">
    <property type="entry name" value="CALCITONIN GENE-RELATED PEPTIDE 2"/>
    <property type="match status" value="1"/>
</dbReference>
<organism evidence="6 7">
    <name type="scientific">Monodon monoceros</name>
    <name type="common">Narwhal</name>
    <name type="synonym">Ceratodon monodon</name>
    <dbReference type="NCBI Taxonomy" id="40151"/>
    <lineage>
        <taxon>Eukaryota</taxon>
        <taxon>Metazoa</taxon>
        <taxon>Chordata</taxon>
        <taxon>Craniata</taxon>
        <taxon>Vertebrata</taxon>
        <taxon>Euteleostomi</taxon>
        <taxon>Mammalia</taxon>
        <taxon>Eutheria</taxon>
        <taxon>Laurasiatheria</taxon>
        <taxon>Artiodactyla</taxon>
        <taxon>Whippomorpha</taxon>
        <taxon>Cetacea</taxon>
        <taxon>Odontoceti</taxon>
        <taxon>Monodontidae</taxon>
        <taxon>Monodon</taxon>
    </lineage>
</organism>
<evidence type="ECO:0000259" key="5">
    <source>
        <dbReference type="SMART" id="SM00113"/>
    </source>
</evidence>
<name>A0A8C6CEH8_MONMO</name>
<evidence type="ECO:0000313" key="6">
    <source>
        <dbReference type="Ensembl" id="ENSMMNP00015028955.1"/>
    </source>
</evidence>
<dbReference type="AlphaFoldDB" id="A0A8C6CEH8"/>
<dbReference type="InterPro" id="IPR021117">
    <property type="entry name" value="Calcitonin-like"/>
</dbReference>
<evidence type="ECO:0000313" key="7">
    <source>
        <dbReference type="Proteomes" id="UP000694561"/>
    </source>
</evidence>
<sequence>MGFWKFPPFLVLSILVLNQAGMLQAAPFRWALENGFDPATLTNKEMRLLLAAMMNDYEQMKACELKQETEGFSITAQKRSCNTATCVTHKMAGWLSRSESVVKNNFTPTNVGSKAFGWHRSDPQA</sequence>
<dbReference type="GeneTree" id="ENSGT00940000166205"/>
<dbReference type="GO" id="GO:0051480">
    <property type="term" value="P:regulation of cytosolic calcium ion concentration"/>
    <property type="evidence" value="ECO:0007669"/>
    <property type="project" value="TreeGrafter"/>
</dbReference>
<keyword evidence="4" id="KW-0732">Signal</keyword>
<dbReference type="Proteomes" id="UP000694561">
    <property type="component" value="Unplaced"/>
</dbReference>
<evidence type="ECO:0000256" key="2">
    <source>
        <dbReference type="ARBA" id="ARBA00023157"/>
    </source>
</evidence>
<evidence type="ECO:0000256" key="4">
    <source>
        <dbReference type="SAM" id="SignalP"/>
    </source>
</evidence>
<feature type="domain" description="Calcitonin peptide-like" evidence="5">
    <location>
        <begin position="78"/>
        <end position="120"/>
    </location>
</feature>
<keyword evidence="7" id="KW-1185">Reference proteome</keyword>
<dbReference type="PANTHER" id="PTHR10505">
    <property type="entry name" value="CALCITONIN-RELATED"/>
    <property type="match status" value="1"/>
</dbReference>
<keyword evidence="2 3" id="KW-1015">Disulfide bond</keyword>
<dbReference type="GO" id="GO:0031716">
    <property type="term" value="F:calcitonin receptor binding"/>
    <property type="evidence" value="ECO:0007669"/>
    <property type="project" value="TreeGrafter"/>
</dbReference>
<dbReference type="GO" id="GO:0005179">
    <property type="term" value="F:hormone activity"/>
    <property type="evidence" value="ECO:0007669"/>
    <property type="project" value="InterPro"/>
</dbReference>
<accession>A0A8C6CEH8</accession>
<comment type="similarity">
    <text evidence="1">Belongs to the calcitonin family.</text>
</comment>
<dbReference type="InterPro" id="IPR001693">
    <property type="entry name" value="Calcitonin_peptide-like"/>
</dbReference>
<dbReference type="GO" id="GO:0007189">
    <property type="term" value="P:adenylate cyclase-activating G protein-coupled receptor signaling pathway"/>
    <property type="evidence" value="ECO:0007669"/>
    <property type="project" value="TreeGrafter"/>
</dbReference>
<gene>
    <name evidence="6" type="primary">LOC114886363</name>
</gene>
<dbReference type="GO" id="GO:0005615">
    <property type="term" value="C:extracellular space"/>
    <property type="evidence" value="ECO:0007669"/>
    <property type="project" value="TreeGrafter"/>
</dbReference>
<evidence type="ECO:0000256" key="1">
    <source>
        <dbReference type="ARBA" id="ARBA00009222"/>
    </source>
</evidence>
<feature type="disulfide bond" evidence="3">
    <location>
        <begin position="81"/>
        <end position="86"/>
    </location>
</feature>
<reference evidence="6" key="1">
    <citation type="submission" date="2025-08" db="UniProtKB">
        <authorList>
            <consortium name="Ensembl"/>
        </authorList>
    </citation>
    <scope>IDENTIFICATION</scope>
</reference>
<evidence type="ECO:0000256" key="3">
    <source>
        <dbReference type="PIRSR" id="PIRSR621116-50"/>
    </source>
</evidence>
<dbReference type="PRINTS" id="PR00817">
    <property type="entry name" value="CALCITONINB"/>
</dbReference>
<feature type="chain" id="PRO_5034489070" evidence="4">
    <location>
        <begin position="26"/>
        <end position="125"/>
    </location>
</feature>
<dbReference type="SMART" id="SM00113">
    <property type="entry name" value="CALCITONIN"/>
    <property type="match status" value="1"/>
</dbReference>
<proteinExistence type="inferred from homology"/>
<dbReference type="InterPro" id="IPR015476">
    <property type="entry name" value="Calcitonin_gene-rel_peptide"/>
</dbReference>
<dbReference type="InterPro" id="IPR021116">
    <property type="entry name" value="Calcitonin/adrenomedullin"/>
</dbReference>
<feature type="signal peptide" evidence="4">
    <location>
        <begin position="1"/>
        <end position="25"/>
    </location>
</feature>